<dbReference type="InterPro" id="IPR044925">
    <property type="entry name" value="His-Me_finger_sf"/>
</dbReference>
<gene>
    <name evidence="1" type="ORF">KFV11_07795</name>
</gene>
<dbReference type="RefSeq" id="WP_254249634.1">
    <property type="nucleotide sequence ID" value="NZ_CP073809.1"/>
</dbReference>
<proteinExistence type="predicted"/>
<accession>A0A9Q9F0S7</accession>
<dbReference type="AlphaFoldDB" id="A0A9Q9F0S7"/>
<evidence type="ECO:0000313" key="2">
    <source>
        <dbReference type="Proteomes" id="UP001057381"/>
    </source>
</evidence>
<dbReference type="Gene3D" id="3.90.75.20">
    <property type="match status" value="1"/>
</dbReference>
<dbReference type="Proteomes" id="UP001057381">
    <property type="component" value="Chromosome"/>
</dbReference>
<dbReference type="EMBL" id="CP073809">
    <property type="protein sequence ID" value="UTH13167.1"/>
    <property type="molecule type" value="Genomic_DNA"/>
</dbReference>
<sequence length="283" mass="33331">MKTVINEVQEVKLNTITLEPFYPHIEVNIKTKEVYNTKKLEYINIIEENRQKYIKVSDAYEMPILVNGIPEKNVVDKIFKINISKAIKVKNGMYKDKFCKVVNNDRYLTDGKRLLDLRTYEYKMINKHEMVMMDLSVFDDGAEVKQIIYKDNLFDDYYANTKGFIYRKENNICYSSIESKNKNYKTVTLTASDKSNGIFQSTIEVHSLVINTFKPDEYESVKSRFPNEVIEIDHIDSNTHNNQINNLQFIPKSIHKEITRIRRDYKLGIITELPSTHKGFRLQ</sequence>
<name>A0A9Q9F0S7_9STAP</name>
<reference evidence="1" key="1">
    <citation type="submission" date="2021-04" db="EMBL/GenBank/DDBJ databases">
        <title>Complete Genome Sequences of Macrococcus spp. from dog and cattle.</title>
        <authorList>
            <person name="Schwendener S."/>
            <person name="Perreten V."/>
        </authorList>
    </citation>
    <scope>NUCLEOTIDE SEQUENCE</scope>
    <source>
        <strain evidence="1">Epi0143-OL</strain>
    </source>
</reference>
<evidence type="ECO:0008006" key="3">
    <source>
        <dbReference type="Google" id="ProtNLM"/>
    </source>
</evidence>
<evidence type="ECO:0000313" key="1">
    <source>
        <dbReference type="EMBL" id="UTH13167.1"/>
    </source>
</evidence>
<dbReference type="KEGG" id="mequ:KFV11_07795"/>
<protein>
    <recommendedName>
        <fullName evidence="3">HNH nuclease domain-containing protein</fullName>
    </recommendedName>
</protein>
<dbReference type="SUPFAM" id="SSF54060">
    <property type="entry name" value="His-Me finger endonucleases"/>
    <property type="match status" value="1"/>
</dbReference>
<organism evidence="1 2">
    <name type="scientific">Macrococcus equipercicus</name>
    <dbReference type="NCBI Taxonomy" id="69967"/>
    <lineage>
        <taxon>Bacteria</taxon>
        <taxon>Bacillati</taxon>
        <taxon>Bacillota</taxon>
        <taxon>Bacilli</taxon>
        <taxon>Bacillales</taxon>
        <taxon>Staphylococcaceae</taxon>
        <taxon>Macrococcus</taxon>
    </lineage>
</organism>